<feature type="domain" description="HTH tetR-type" evidence="5">
    <location>
        <begin position="16"/>
        <end position="75"/>
    </location>
</feature>
<keyword evidence="3" id="KW-0804">Transcription</keyword>
<dbReference type="RefSeq" id="WP_167485621.1">
    <property type="nucleotide sequence ID" value="NZ_CP046173.1"/>
</dbReference>
<dbReference type="Proteomes" id="UP000500953">
    <property type="component" value="Chromosome"/>
</dbReference>
<dbReference type="Pfam" id="PF00440">
    <property type="entry name" value="TetR_N"/>
    <property type="match status" value="1"/>
</dbReference>
<dbReference type="PRINTS" id="PR00455">
    <property type="entry name" value="HTHTETR"/>
</dbReference>
<proteinExistence type="predicted"/>
<dbReference type="EMBL" id="CP046173">
    <property type="protein sequence ID" value="QIS18302.1"/>
    <property type="molecule type" value="Genomic_DNA"/>
</dbReference>
<dbReference type="InterPro" id="IPR001647">
    <property type="entry name" value="HTH_TetR"/>
</dbReference>
<evidence type="ECO:0000259" key="5">
    <source>
        <dbReference type="PROSITE" id="PS50977"/>
    </source>
</evidence>
<sequence>MSEHDSHRRALRADARRNYERILAVADAAVAEHGAGASLEEIARRAGVGSATLHRHFPSRKALLEAVFHERVAALCQRANDLAGHAAAATALIVWLRAVGAYIAATRGLASSLLDGGHDPLDDTACYTMIRTAGADLLRDAIAAGTVRPEITIDDLLTLLNAISLATEHIPDNAPEADRLLVLVVEGIRARPRRAP</sequence>
<dbReference type="SUPFAM" id="SSF46689">
    <property type="entry name" value="Homeodomain-like"/>
    <property type="match status" value="1"/>
</dbReference>
<gene>
    <name evidence="6" type="ORF">F6W96_08425</name>
</gene>
<dbReference type="PANTHER" id="PTHR30055">
    <property type="entry name" value="HTH-TYPE TRANSCRIPTIONAL REGULATOR RUTR"/>
    <property type="match status" value="1"/>
</dbReference>
<dbReference type="InterPro" id="IPR036271">
    <property type="entry name" value="Tet_transcr_reg_TetR-rel_C_sf"/>
</dbReference>
<evidence type="ECO:0000313" key="6">
    <source>
        <dbReference type="EMBL" id="QIS18302.1"/>
    </source>
</evidence>
<evidence type="ECO:0000256" key="1">
    <source>
        <dbReference type="ARBA" id="ARBA00023015"/>
    </source>
</evidence>
<name>A0A6G9YYM2_9NOCA</name>
<dbReference type="InterPro" id="IPR049445">
    <property type="entry name" value="TetR_SbtR-like_C"/>
</dbReference>
<feature type="DNA-binding region" description="H-T-H motif" evidence="4">
    <location>
        <begin position="38"/>
        <end position="57"/>
    </location>
</feature>
<dbReference type="PANTHER" id="PTHR30055:SF234">
    <property type="entry name" value="HTH-TYPE TRANSCRIPTIONAL REGULATOR BETI"/>
    <property type="match status" value="1"/>
</dbReference>
<dbReference type="Gene3D" id="1.10.357.10">
    <property type="entry name" value="Tetracycline Repressor, domain 2"/>
    <property type="match status" value="1"/>
</dbReference>
<dbReference type="Pfam" id="PF21597">
    <property type="entry name" value="TetR_C_43"/>
    <property type="match status" value="1"/>
</dbReference>
<protein>
    <submittedName>
        <fullName evidence="6">TetR family transcriptional regulator</fullName>
    </submittedName>
</protein>
<evidence type="ECO:0000256" key="4">
    <source>
        <dbReference type="PROSITE-ProRule" id="PRU00335"/>
    </source>
</evidence>
<dbReference type="GO" id="GO:0003700">
    <property type="term" value="F:DNA-binding transcription factor activity"/>
    <property type="evidence" value="ECO:0007669"/>
    <property type="project" value="TreeGrafter"/>
</dbReference>
<evidence type="ECO:0000256" key="2">
    <source>
        <dbReference type="ARBA" id="ARBA00023125"/>
    </source>
</evidence>
<evidence type="ECO:0000313" key="7">
    <source>
        <dbReference type="Proteomes" id="UP000500953"/>
    </source>
</evidence>
<evidence type="ECO:0000256" key="3">
    <source>
        <dbReference type="ARBA" id="ARBA00023163"/>
    </source>
</evidence>
<dbReference type="GO" id="GO:0000976">
    <property type="term" value="F:transcription cis-regulatory region binding"/>
    <property type="evidence" value="ECO:0007669"/>
    <property type="project" value="TreeGrafter"/>
</dbReference>
<keyword evidence="1" id="KW-0805">Transcription regulation</keyword>
<reference evidence="6 7" key="1">
    <citation type="journal article" date="2019" name="ACS Chem. Biol.">
        <title>Identification and Mobilization of a Cryptic Antibiotic Biosynthesis Gene Locus from a Human-Pathogenic Nocardia Isolate.</title>
        <authorList>
            <person name="Herisse M."/>
            <person name="Ishida K."/>
            <person name="Porter J.L."/>
            <person name="Howden B."/>
            <person name="Hertweck C."/>
            <person name="Stinear T.P."/>
            <person name="Pidot S.J."/>
        </authorList>
    </citation>
    <scope>NUCLEOTIDE SEQUENCE [LARGE SCALE GENOMIC DNA]</scope>
    <source>
        <strain evidence="6 7">AUSMDU00012715</strain>
    </source>
</reference>
<dbReference type="SUPFAM" id="SSF48498">
    <property type="entry name" value="Tetracyclin repressor-like, C-terminal domain"/>
    <property type="match status" value="1"/>
</dbReference>
<organism evidence="6 7">
    <name type="scientific">Nocardia terpenica</name>
    <dbReference type="NCBI Taxonomy" id="455432"/>
    <lineage>
        <taxon>Bacteria</taxon>
        <taxon>Bacillati</taxon>
        <taxon>Actinomycetota</taxon>
        <taxon>Actinomycetes</taxon>
        <taxon>Mycobacteriales</taxon>
        <taxon>Nocardiaceae</taxon>
        <taxon>Nocardia</taxon>
    </lineage>
</organism>
<dbReference type="InterPro" id="IPR009057">
    <property type="entry name" value="Homeodomain-like_sf"/>
</dbReference>
<accession>A0A6G9YYM2</accession>
<keyword evidence="2 4" id="KW-0238">DNA-binding</keyword>
<dbReference type="InterPro" id="IPR050109">
    <property type="entry name" value="HTH-type_TetR-like_transc_reg"/>
</dbReference>
<dbReference type="AlphaFoldDB" id="A0A6G9YYM2"/>
<dbReference type="PROSITE" id="PS50977">
    <property type="entry name" value="HTH_TETR_2"/>
    <property type="match status" value="1"/>
</dbReference>